<dbReference type="Pfam" id="PF03965">
    <property type="entry name" value="Penicillinase_R"/>
    <property type="match status" value="1"/>
</dbReference>
<organism evidence="5">
    <name type="scientific">mine drainage metagenome</name>
    <dbReference type="NCBI Taxonomy" id="410659"/>
    <lineage>
        <taxon>unclassified sequences</taxon>
        <taxon>metagenomes</taxon>
        <taxon>ecological metagenomes</taxon>
    </lineage>
</organism>
<dbReference type="EMBL" id="MLJW01000244">
    <property type="protein sequence ID" value="OIQ91957.1"/>
    <property type="molecule type" value="Genomic_DNA"/>
</dbReference>
<sequence>MLDFRLPSDDLEYAVLRTMWELRSASVRELHQRVGAPEGLVYTTTAKVVDRLRDKGLVQRSRQAGAFVYSPRVDREVVERAKARQLMSRLLGQGPRPAVAPLVDAVGDIDPALLDALERAIQARKGGDHGT</sequence>
<keyword evidence="4" id="KW-0804">Transcription</keyword>
<dbReference type="InterPro" id="IPR036388">
    <property type="entry name" value="WH-like_DNA-bd_sf"/>
</dbReference>
<proteinExistence type="inferred from homology"/>
<gene>
    <name evidence="5" type="ORF">GALL_260930</name>
</gene>
<name>A0A1J5RV68_9ZZZZ</name>
<protein>
    <submittedName>
        <fullName evidence="5">Penicillinase repressor</fullName>
    </submittedName>
</protein>
<evidence type="ECO:0000256" key="3">
    <source>
        <dbReference type="ARBA" id="ARBA00023125"/>
    </source>
</evidence>
<dbReference type="GO" id="GO:0003677">
    <property type="term" value="F:DNA binding"/>
    <property type="evidence" value="ECO:0007669"/>
    <property type="project" value="UniProtKB-KW"/>
</dbReference>
<evidence type="ECO:0000256" key="4">
    <source>
        <dbReference type="ARBA" id="ARBA00023163"/>
    </source>
</evidence>
<comment type="similarity">
    <text evidence="1">Belongs to the BlaI transcriptional regulatory family.</text>
</comment>
<dbReference type="InterPro" id="IPR005650">
    <property type="entry name" value="BlaI_family"/>
</dbReference>
<comment type="caution">
    <text evidence="5">The sequence shown here is derived from an EMBL/GenBank/DDBJ whole genome shotgun (WGS) entry which is preliminary data.</text>
</comment>
<reference evidence="5" key="1">
    <citation type="submission" date="2016-10" db="EMBL/GenBank/DDBJ databases">
        <title>Sequence of Gallionella enrichment culture.</title>
        <authorList>
            <person name="Poehlein A."/>
            <person name="Muehling M."/>
            <person name="Daniel R."/>
        </authorList>
    </citation>
    <scope>NUCLEOTIDE SEQUENCE</scope>
</reference>
<dbReference type="Gene3D" id="1.10.10.10">
    <property type="entry name" value="Winged helix-like DNA-binding domain superfamily/Winged helix DNA-binding domain"/>
    <property type="match status" value="1"/>
</dbReference>
<accession>A0A1J5RV68</accession>
<evidence type="ECO:0000313" key="5">
    <source>
        <dbReference type="EMBL" id="OIQ91957.1"/>
    </source>
</evidence>
<dbReference type="GO" id="GO:0045892">
    <property type="term" value="P:negative regulation of DNA-templated transcription"/>
    <property type="evidence" value="ECO:0007669"/>
    <property type="project" value="InterPro"/>
</dbReference>
<keyword evidence="2" id="KW-0805">Transcription regulation</keyword>
<dbReference type="SUPFAM" id="SSF46785">
    <property type="entry name" value="Winged helix' DNA-binding domain"/>
    <property type="match status" value="1"/>
</dbReference>
<keyword evidence="3" id="KW-0238">DNA-binding</keyword>
<dbReference type="AlphaFoldDB" id="A0A1J5RV68"/>
<dbReference type="InterPro" id="IPR036390">
    <property type="entry name" value="WH_DNA-bd_sf"/>
</dbReference>
<evidence type="ECO:0000256" key="1">
    <source>
        <dbReference type="ARBA" id="ARBA00011046"/>
    </source>
</evidence>
<evidence type="ECO:0000256" key="2">
    <source>
        <dbReference type="ARBA" id="ARBA00023015"/>
    </source>
</evidence>